<name>U4KS90_9MOLU</name>
<keyword evidence="2" id="KW-1133">Transmembrane helix</keyword>
<keyword evidence="2" id="KW-0472">Membrane</keyword>
<accession>U4KS90</accession>
<evidence type="ECO:0000256" key="1">
    <source>
        <dbReference type="SAM" id="Coils"/>
    </source>
</evidence>
<dbReference type="KEGG" id="abra:BN85313920"/>
<evidence type="ECO:0000313" key="3">
    <source>
        <dbReference type="EMBL" id="CCV66413.1"/>
    </source>
</evidence>
<dbReference type="RefSeq" id="WP_030005273.1">
    <property type="nucleotide sequence ID" value="NC_022549.1"/>
</dbReference>
<organism evidence="3 4">
    <name type="scientific">Acholeplasma brassicae</name>
    <dbReference type="NCBI Taxonomy" id="61635"/>
    <lineage>
        <taxon>Bacteria</taxon>
        <taxon>Bacillati</taxon>
        <taxon>Mycoplasmatota</taxon>
        <taxon>Mollicutes</taxon>
        <taxon>Acholeplasmatales</taxon>
        <taxon>Acholeplasmataceae</taxon>
        <taxon>Acholeplasma</taxon>
    </lineage>
</organism>
<evidence type="ECO:0000256" key="2">
    <source>
        <dbReference type="SAM" id="Phobius"/>
    </source>
</evidence>
<keyword evidence="1" id="KW-0175">Coiled coil</keyword>
<reference evidence="3 4" key="1">
    <citation type="journal article" date="2013" name="J. Mol. Microbiol. Biotechnol.">
        <title>Analysis of the Complete Genomes of Acholeplasma brassicae , A. palmae and A. laidlawii and Their Comparison to the Obligate Parasites from ' Candidatus Phytoplasma'.</title>
        <authorList>
            <person name="Kube M."/>
            <person name="Siewert C."/>
            <person name="Migdoll A.M."/>
            <person name="Duduk B."/>
            <person name="Holz S."/>
            <person name="Rabus R."/>
            <person name="Seemuller E."/>
            <person name="Mitrovic J."/>
            <person name="Muller I."/>
            <person name="Buttner C."/>
            <person name="Reinhardt R."/>
        </authorList>
    </citation>
    <scope>NUCLEOTIDE SEQUENCE [LARGE SCALE GENOMIC DNA]</scope>
    <source>
        <strain evidence="4">0502</strain>
    </source>
</reference>
<gene>
    <name evidence="3" type="ORF">BN85313920</name>
</gene>
<dbReference type="Proteomes" id="UP000032737">
    <property type="component" value="Chromosome"/>
</dbReference>
<dbReference type="EMBL" id="FO681348">
    <property type="protein sequence ID" value="CCV66413.1"/>
    <property type="molecule type" value="Genomic_DNA"/>
</dbReference>
<feature type="transmembrane region" description="Helical" evidence="2">
    <location>
        <begin position="38"/>
        <end position="56"/>
    </location>
</feature>
<feature type="transmembrane region" description="Helical" evidence="2">
    <location>
        <begin position="12"/>
        <end position="32"/>
    </location>
</feature>
<keyword evidence="2" id="KW-0812">Transmembrane</keyword>
<evidence type="ECO:0000313" key="4">
    <source>
        <dbReference type="Proteomes" id="UP000032737"/>
    </source>
</evidence>
<keyword evidence="4" id="KW-1185">Reference proteome</keyword>
<proteinExistence type="predicted"/>
<dbReference type="HOGENOM" id="CLU_1149882_0_0_14"/>
<feature type="coiled-coil region" evidence="1">
    <location>
        <begin position="146"/>
        <end position="173"/>
    </location>
</feature>
<protein>
    <submittedName>
        <fullName evidence="3">Uncharacterized protein</fullName>
    </submittedName>
</protein>
<sequence length="241" mass="28841">MLIKLKKERQKLLLKFLFSTAISLAFVIAIGLTDWIVTTKMSIMLLILLGLIIYIWPIRPKMFFYHQQIAYLMMKESQISQRQVKLSFLSQSFVRKLEKMTFKLTQDYGEFLLYYRLTKDRKEFKYNRGTLEICILIKNEFTPFADDEIVKAINQLEDNLKKQKKRFKDYVILQFRENETITNELIHETDQVVFDKQLKRHITKINVLQLKDLSVYYLASDKFSPTLHYAYALDLIKQILI</sequence>
<dbReference type="AlphaFoldDB" id="U4KS90"/>